<feature type="transmembrane region" description="Helical" evidence="1">
    <location>
        <begin position="151"/>
        <end position="179"/>
    </location>
</feature>
<keyword evidence="1" id="KW-0472">Membrane</keyword>
<evidence type="ECO:0000313" key="2">
    <source>
        <dbReference type="EMBL" id="CAB4760469.1"/>
    </source>
</evidence>
<accession>A0A6J6UPK2</accession>
<dbReference type="EMBL" id="CAEZYQ010000023">
    <property type="protein sequence ID" value="CAB4760469.1"/>
    <property type="molecule type" value="Genomic_DNA"/>
</dbReference>
<name>A0A6J6UPK2_9ZZZZ</name>
<evidence type="ECO:0000256" key="1">
    <source>
        <dbReference type="SAM" id="Phobius"/>
    </source>
</evidence>
<keyword evidence="1" id="KW-1133">Transmembrane helix</keyword>
<dbReference type="AlphaFoldDB" id="A0A6J6UPK2"/>
<protein>
    <submittedName>
        <fullName evidence="2">Unannotated protein</fullName>
    </submittedName>
</protein>
<sequence>MTTPTPEATALMRGVQQAAEGTPYVVTPTAEGFDVSLDVVDAQWFGLFNKAGLSKVYVHHVAVPSPGTYTITDDARSVEWVAGTPRVAATAERQLGRVKELGAQKVWAFDEHGRFGVQADFRFGSEEGRDLVTGVAQQLGMELRRGGAERIGLWAAGLVGVGAVVGLVLTVVLALTGYFG</sequence>
<organism evidence="2">
    <name type="scientific">freshwater metagenome</name>
    <dbReference type="NCBI Taxonomy" id="449393"/>
    <lineage>
        <taxon>unclassified sequences</taxon>
        <taxon>metagenomes</taxon>
        <taxon>ecological metagenomes</taxon>
    </lineage>
</organism>
<keyword evidence="1" id="KW-0812">Transmembrane</keyword>
<reference evidence="2" key="1">
    <citation type="submission" date="2020-05" db="EMBL/GenBank/DDBJ databases">
        <authorList>
            <person name="Chiriac C."/>
            <person name="Salcher M."/>
            <person name="Ghai R."/>
            <person name="Kavagutti S V."/>
        </authorList>
    </citation>
    <scope>NUCLEOTIDE SEQUENCE</scope>
</reference>
<proteinExistence type="predicted"/>
<gene>
    <name evidence="2" type="ORF">UFOPK2761_02601</name>
</gene>